<dbReference type="AlphaFoldDB" id="A0A8S2RFE3"/>
<dbReference type="EMBL" id="CAJOBI010012215">
    <property type="protein sequence ID" value="CAF4163930.1"/>
    <property type="molecule type" value="Genomic_DNA"/>
</dbReference>
<accession>A0A8S2RFE3</accession>
<reference evidence="1" key="1">
    <citation type="submission" date="2021-02" db="EMBL/GenBank/DDBJ databases">
        <authorList>
            <person name="Nowell W R."/>
        </authorList>
    </citation>
    <scope>NUCLEOTIDE SEQUENCE</scope>
</reference>
<evidence type="ECO:0000313" key="2">
    <source>
        <dbReference type="Proteomes" id="UP000676336"/>
    </source>
</evidence>
<dbReference type="Proteomes" id="UP000676336">
    <property type="component" value="Unassembled WGS sequence"/>
</dbReference>
<gene>
    <name evidence="1" type="ORF">SMN809_LOCUS20302</name>
</gene>
<sequence>GNTSRIASCDRQLLDYESICCLLVLLFMNDARLNFPCLKNVIKNLCRHQLTRQWIIKALLSIINKSTGVTECDESTSTPGAPTLILKSLTINNNENEIEKITNINPSWLTINFERAFGIRTNVFRI</sequence>
<organism evidence="1 2">
    <name type="scientific">Rotaria magnacalcarata</name>
    <dbReference type="NCBI Taxonomy" id="392030"/>
    <lineage>
        <taxon>Eukaryota</taxon>
        <taxon>Metazoa</taxon>
        <taxon>Spiralia</taxon>
        <taxon>Gnathifera</taxon>
        <taxon>Rotifera</taxon>
        <taxon>Eurotatoria</taxon>
        <taxon>Bdelloidea</taxon>
        <taxon>Philodinida</taxon>
        <taxon>Philodinidae</taxon>
        <taxon>Rotaria</taxon>
    </lineage>
</organism>
<protein>
    <submittedName>
        <fullName evidence="1">Uncharacterized protein</fullName>
    </submittedName>
</protein>
<name>A0A8S2RFE3_9BILA</name>
<feature type="non-terminal residue" evidence="1">
    <location>
        <position position="126"/>
    </location>
</feature>
<feature type="non-terminal residue" evidence="1">
    <location>
        <position position="1"/>
    </location>
</feature>
<proteinExistence type="predicted"/>
<evidence type="ECO:0000313" key="1">
    <source>
        <dbReference type="EMBL" id="CAF4163930.1"/>
    </source>
</evidence>
<comment type="caution">
    <text evidence="1">The sequence shown here is derived from an EMBL/GenBank/DDBJ whole genome shotgun (WGS) entry which is preliminary data.</text>
</comment>